<feature type="compositionally biased region" description="Low complexity" evidence="1">
    <location>
        <begin position="1"/>
        <end position="16"/>
    </location>
</feature>
<name>A0ABU7SHE0_9ACTN</name>
<sequence>MTDDATTPAADDAGTGSRYGPGKPDRTESVGSAGRTDRPAEPAGRAGDVPPGGPAGPDGSAGQRRQPDPAARRRRRLTIAAIAGAAVVVLLVCGCLGAFAAGLGRFARESDRERTVQARGESACRELEKRLNRLIPPGATGGPGERAAAIRDENAAVRPFLSEIERLRGWWGGRDDEPDDDEPGGRGESWQRLVDARASYADALDRQVTNGEPAFFIAPRDPAGRPVLDRLQHGPEECASAARRLAAPDL</sequence>
<evidence type="ECO:0000256" key="2">
    <source>
        <dbReference type="SAM" id="Phobius"/>
    </source>
</evidence>
<reference evidence="3 4" key="1">
    <citation type="submission" date="2024-01" db="EMBL/GenBank/DDBJ databases">
        <title>Genome insights into Plantactinospora veratri sp. nov.</title>
        <authorList>
            <person name="Wang L."/>
        </authorList>
    </citation>
    <scope>NUCLEOTIDE SEQUENCE [LARGE SCALE GENOMIC DNA]</scope>
    <source>
        <strain evidence="3 4">NEAU-FHS4</strain>
    </source>
</reference>
<keyword evidence="4" id="KW-1185">Reference proteome</keyword>
<feature type="transmembrane region" description="Helical" evidence="2">
    <location>
        <begin position="79"/>
        <end position="103"/>
    </location>
</feature>
<feature type="region of interest" description="Disordered" evidence="1">
    <location>
        <begin position="1"/>
        <end position="72"/>
    </location>
</feature>
<keyword evidence="2" id="KW-0472">Membrane</keyword>
<proteinExistence type="predicted"/>
<dbReference type="EMBL" id="JAZGQL010000016">
    <property type="protein sequence ID" value="MEE6309367.1"/>
    <property type="molecule type" value="Genomic_DNA"/>
</dbReference>
<keyword evidence="2" id="KW-1133">Transmembrane helix</keyword>
<evidence type="ECO:0000313" key="4">
    <source>
        <dbReference type="Proteomes" id="UP001339911"/>
    </source>
</evidence>
<evidence type="ECO:0000256" key="1">
    <source>
        <dbReference type="SAM" id="MobiDB-lite"/>
    </source>
</evidence>
<comment type="caution">
    <text evidence="3">The sequence shown here is derived from an EMBL/GenBank/DDBJ whole genome shotgun (WGS) entry which is preliminary data.</text>
</comment>
<evidence type="ECO:0000313" key="3">
    <source>
        <dbReference type="EMBL" id="MEE6309367.1"/>
    </source>
</evidence>
<accession>A0ABU7SHE0</accession>
<protein>
    <submittedName>
        <fullName evidence="3">Uncharacterized protein</fullName>
    </submittedName>
</protein>
<keyword evidence="2" id="KW-0812">Transmembrane</keyword>
<organism evidence="3 4">
    <name type="scientific">Plantactinospora veratri</name>
    <dbReference type="NCBI Taxonomy" id="1436122"/>
    <lineage>
        <taxon>Bacteria</taxon>
        <taxon>Bacillati</taxon>
        <taxon>Actinomycetota</taxon>
        <taxon>Actinomycetes</taxon>
        <taxon>Micromonosporales</taxon>
        <taxon>Micromonosporaceae</taxon>
        <taxon>Plantactinospora</taxon>
    </lineage>
</organism>
<gene>
    <name evidence="3" type="ORF">V1634_21265</name>
</gene>
<dbReference type="RefSeq" id="WP_331209644.1">
    <property type="nucleotide sequence ID" value="NZ_JAZGQL010000016.1"/>
</dbReference>
<dbReference type="Proteomes" id="UP001339911">
    <property type="component" value="Unassembled WGS sequence"/>
</dbReference>